<proteinExistence type="predicted"/>
<dbReference type="Proteomes" id="UP001153148">
    <property type="component" value="Unassembled WGS sequence"/>
</dbReference>
<protein>
    <submittedName>
        <fullName evidence="1">Uncharacterized protein</fullName>
    </submittedName>
</protein>
<gene>
    <name evidence="1" type="ORF">TPAB3V08_LOCUS8863</name>
</gene>
<sequence>MPKLNALQGKLFGLTKTVGIIGADFSFVVCATLTGTGAAEFKSNPATLVKGGTRFFAVSPYGARWRTKTFHTGESSHPESNRVQASQESMMRQIIDFVSPAQS</sequence>
<reference evidence="1" key="1">
    <citation type="submission" date="2021-03" db="EMBL/GenBank/DDBJ databases">
        <authorList>
            <person name="Tran Van P."/>
        </authorList>
    </citation>
    <scope>NUCLEOTIDE SEQUENCE</scope>
</reference>
<name>A0ABN7P8V0_TIMPD</name>
<accession>A0ABN7P8V0</accession>
<dbReference type="EMBL" id="CAJPIN010017762">
    <property type="protein sequence ID" value="CAG2061910.1"/>
    <property type="molecule type" value="Genomic_DNA"/>
</dbReference>
<comment type="caution">
    <text evidence="1">The sequence shown here is derived from an EMBL/GenBank/DDBJ whole genome shotgun (WGS) entry which is preliminary data.</text>
</comment>
<evidence type="ECO:0000313" key="2">
    <source>
        <dbReference type="Proteomes" id="UP001153148"/>
    </source>
</evidence>
<evidence type="ECO:0000313" key="1">
    <source>
        <dbReference type="EMBL" id="CAG2061910.1"/>
    </source>
</evidence>
<feature type="non-terminal residue" evidence="1">
    <location>
        <position position="103"/>
    </location>
</feature>
<keyword evidence="2" id="KW-1185">Reference proteome</keyword>
<organism evidence="1 2">
    <name type="scientific">Timema podura</name>
    <name type="common">Walking stick</name>
    <dbReference type="NCBI Taxonomy" id="61482"/>
    <lineage>
        <taxon>Eukaryota</taxon>
        <taxon>Metazoa</taxon>
        <taxon>Ecdysozoa</taxon>
        <taxon>Arthropoda</taxon>
        <taxon>Hexapoda</taxon>
        <taxon>Insecta</taxon>
        <taxon>Pterygota</taxon>
        <taxon>Neoptera</taxon>
        <taxon>Polyneoptera</taxon>
        <taxon>Phasmatodea</taxon>
        <taxon>Timematodea</taxon>
        <taxon>Timematoidea</taxon>
        <taxon>Timematidae</taxon>
        <taxon>Timema</taxon>
    </lineage>
</organism>